<dbReference type="RefSeq" id="WP_330133691.1">
    <property type="nucleotide sequence ID" value="NZ_JAUTXY010000005.1"/>
</dbReference>
<gene>
    <name evidence="2" type="ORF">Q7514_13025</name>
</gene>
<dbReference type="Pfam" id="PF13452">
    <property type="entry name" value="FAS1_DH_region"/>
    <property type="match status" value="1"/>
</dbReference>
<keyword evidence="3" id="KW-1185">Reference proteome</keyword>
<dbReference type="Proteomes" id="UP001336020">
    <property type="component" value="Unassembled WGS sequence"/>
</dbReference>
<proteinExistence type="predicted"/>
<dbReference type="SUPFAM" id="SSF54637">
    <property type="entry name" value="Thioesterase/thiol ester dehydrase-isomerase"/>
    <property type="match status" value="2"/>
</dbReference>
<feature type="domain" description="FAS1-like dehydratase" evidence="1">
    <location>
        <begin position="45"/>
        <end position="127"/>
    </location>
</feature>
<sequence length="393" mass="44001">MTQTQDAEIGRELAQARFTDEMLENMRALIGTELRTASAVNNEYATRLAILRFSEGIGDDNPLWTDPEYAAGTAHGGIIAPPSFIFACLGSVQVGWPGLGGFHCETTIDFHTPIRVDDKITAKVVFDGFDGPTEGSNFAGRRIKDYLRQEYRNQNDELAATFICSRMRFERTEMQAKRESRKIELPHPWTDEELEQIENDILAEKPRGAEPRYWDDVQVGDELDVITKGPIGLTDEIAFIAAGAAPIPRISAHGVALRRYKKHPKWAFRDPSTSALEPVYSVHYNDYAAGLQGAQIAYDVGIQRTSWQIHHLTNWMGDDAFLESIHGQYRSHVYLSDVVRLGGRITDKLIDDAGHRVVHVETWATNQRGQSVMPGSAVIRLPHRADATEESAR</sequence>
<protein>
    <submittedName>
        <fullName evidence="2">MaoC family dehydratase N-terminal domain-containing protein</fullName>
    </submittedName>
</protein>
<evidence type="ECO:0000259" key="1">
    <source>
        <dbReference type="Pfam" id="PF13452"/>
    </source>
</evidence>
<organism evidence="2 3">
    <name type="scientific">Rhodococcus artemisiae</name>
    <dbReference type="NCBI Taxonomy" id="714159"/>
    <lineage>
        <taxon>Bacteria</taxon>
        <taxon>Bacillati</taxon>
        <taxon>Actinomycetota</taxon>
        <taxon>Actinomycetes</taxon>
        <taxon>Mycobacteriales</taxon>
        <taxon>Nocardiaceae</taxon>
        <taxon>Rhodococcus</taxon>
    </lineage>
</organism>
<reference evidence="2 3" key="1">
    <citation type="submission" date="2023-07" db="EMBL/GenBank/DDBJ databases">
        <authorList>
            <person name="Girao M."/>
            <person name="Carvalho M.F."/>
        </authorList>
    </citation>
    <scope>NUCLEOTIDE SEQUENCE [LARGE SCALE GENOMIC DNA]</scope>
    <source>
        <strain evidence="2 3">YIM65754</strain>
    </source>
</reference>
<evidence type="ECO:0000313" key="2">
    <source>
        <dbReference type="EMBL" id="MEE2058444.1"/>
    </source>
</evidence>
<dbReference type="InterPro" id="IPR029069">
    <property type="entry name" value="HotDog_dom_sf"/>
</dbReference>
<name>A0ABU7LAA0_9NOCA</name>
<dbReference type="InterPro" id="IPR039569">
    <property type="entry name" value="FAS1-like_DH_region"/>
</dbReference>
<accession>A0ABU7LAA0</accession>
<evidence type="ECO:0000313" key="3">
    <source>
        <dbReference type="Proteomes" id="UP001336020"/>
    </source>
</evidence>
<dbReference type="EMBL" id="JAUTXY010000005">
    <property type="protein sequence ID" value="MEE2058444.1"/>
    <property type="molecule type" value="Genomic_DNA"/>
</dbReference>
<dbReference type="Gene3D" id="3.10.129.10">
    <property type="entry name" value="Hotdog Thioesterase"/>
    <property type="match status" value="2"/>
</dbReference>
<dbReference type="CDD" id="cd03441">
    <property type="entry name" value="R_hydratase_like"/>
    <property type="match status" value="1"/>
</dbReference>
<comment type="caution">
    <text evidence="2">The sequence shown here is derived from an EMBL/GenBank/DDBJ whole genome shotgun (WGS) entry which is preliminary data.</text>
</comment>